<dbReference type="Proteomes" id="UP000005239">
    <property type="component" value="Unassembled WGS sequence"/>
</dbReference>
<dbReference type="EnsemblMetazoa" id="PPA41753.1">
    <property type="protein sequence ID" value="PPA41753.1"/>
    <property type="gene ID" value="WBGene00280122"/>
</dbReference>
<dbReference type="AlphaFoldDB" id="A0A2A6CMK7"/>
<proteinExistence type="predicted"/>
<protein>
    <submittedName>
        <fullName evidence="1">Uncharacterized protein</fullName>
    </submittedName>
</protein>
<reference evidence="1" key="2">
    <citation type="submission" date="2022-06" db="UniProtKB">
        <authorList>
            <consortium name="EnsemblMetazoa"/>
        </authorList>
    </citation>
    <scope>IDENTIFICATION</scope>
    <source>
        <strain evidence="1">PS312</strain>
    </source>
</reference>
<accession>A0A2A6CMK7</accession>
<name>A0A2A6CMK7_PRIPA</name>
<reference evidence="2" key="1">
    <citation type="journal article" date="2008" name="Nat. Genet.">
        <title>The Pristionchus pacificus genome provides a unique perspective on nematode lifestyle and parasitism.</title>
        <authorList>
            <person name="Dieterich C."/>
            <person name="Clifton S.W."/>
            <person name="Schuster L.N."/>
            <person name="Chinwalla A."/>
            <person name="Delehaunty K."/>
            <person name="Dinkelacker I."/>
            <person name="Fulton L."/>
            <person name="Fulton R."/>
            <person name="Godfrey J."/>
            <person name="Minx P."/>
            <person name="Mitreva M."/>
            <person name="Roeseler W."/>
            <person name="Tian H."/>
            <person name="Witte H."/>
            <person name="Yang S.P."/>
            <person name="Wilson R.K."/>
            <person name="Sommer R.J."/>
        </authorList>
    </citation>
    <scope>NUCLEOTIDE SEQUENCE [LARGE SCALE GENOMIC DNA]</scope>
    <source>
        <strain evidence="2">PS312</strain>
    </source>
</reference>
<evidence type="ECO:0000313" key="2">
    <source>
        <dbReference type="Proteomes" id="UP000005239"/>
    </source>
</evidence>
<sequence>MSNRDCAHLGADSLCASIDALSGYSAHPDKYGNVYCIITLSLLTAHFFGVSVDVIDRCGPGNTTTTRVTFEILSAVDGTTIAKFTLDITHNSTFVGQVISSQGVILDNGRPGGSDNVSCPDGLACRSNFLFFK</sequence>
<keyword evidence="2" id="KW-1185">Reference proteome</keyword>
<accession>A0A8R1UVM7</accession>
<organism evidence="1 2">
    <name type="scientific">Pristionchus pacificus</name>
    <name type="common">Parasitic nematode worm</name>
    <dbReference type="NCBI Taxonomy" id="54126"/>
    <lineage>
        <taxon>Eukaryota</taxon>
        <taxon>Metazoa</taxon>
        <taxon>Ecdysozoa</taxon>
        <taxon>Nematoda</taxon>
        <taxon>Chromadorea</taxon>
        <taxon>Rhabditida</taxon>
        <taxon>Rhabditina</taxon>
        <taxon>Diplogasteromorpha</taxon>
        <taxon>Diplogasteroidea</taxon>
        <taxon>Neodiplogasteridae</taxon>
        <taxon>Pristionchus</taxon>
    </lineage>
</organism>
<evidence type="ECO:0000313" key="1">
    <source>
        <dbReference type="EnsemblMetazoa" id="PPA41753.1"/>
    </source>
</evidence>
<gene>
    <name evidence="1" type="primary">WBGene00280122</name>
</gene>